<keyword evidence="1" id="KW-0806">Transcription termination</keyword>
<dbReference type="SUPFAM" id="SSF69705">
    <property type="entry name" value="Transcription factor NusA, N-terminal domain"/>
    <property type="match status" value="1"/>
</dbReference>
<dbReference type="GO" id="GO:0006353">
    <property type="term" value="P:DNA-templated transcription termination"/>
    <property type="evidence" value="ECO:0007669"/>
    <property type="project" value="UniProtKB-KW"/>
</dbReference>
<keyword evidence="3" id="KW-0889">Transcription antitermination</keyword>
<dbReference type="Gene3D" id="2.40.50.140">
    <property type="entry name" value="Nucleic acid-binding proteins"/>
    <property type="match status" value="1"/>
</dbReference>
<dbReference type="InterPro" id="IPR058582">
    <property type="entry name" value="KH_NusA_2nd"/>
</dbReference>
<dbReference type="NCBIfam" id="TIGR01953">
    <property type="entry name" value="NusA"/>
    <property type="match status" value="1"/>
</dbReference>
<keyword evidence="5" id="KW-0805">Transcription regulation</keyword>
<evidence type="ECO:0000256" key="4">
    <source>
        <dbReference type="ARBA" id="ARBA00022884"/>
    </source>
</evidence>
<evidence type="ECO:0000259" key="7">
    <source>
        <dbReference type="PROSITE" id="PS50126"/>
    </source>
</evidence>
<reference evidence="8" key="1">
    <citation type="submission" date="2020-05" db="EMBL/GenBank/DDBJ databases">
        <authorList>
            <person name="Chiriac C."/>
            <person name="Salcher M."/>
            <person name="Ghai R."/>
            <person name="Kavagutti S V."/>
        </authorList>
    </citation>
    <scope>NUCLEOTIDE SEQUENCE</scope>
</reference>
<dbReference type="InterPro" id="IPR013735">
    <property type="entry name" value="TF_NusA_N"/>
</dbReference>
<evidence type="ECO:0000256" key="2">
    <source>
        <dbReference type="ARBA" id="ARBA00022490"/>
    </source>
</evidence>
<dbReference type="CDD" id="cd02134">
    <property type="entry name" value="KH-II_NusA_rpt1"/>
    <property type="match status" value="1"/>
</dbReference>
<dbReference type="Gene3D" id="3.30.1480.10">
    <property type="entry name" value="NusA, N-terminal domain"/>
    <property type="match status" value="1"/>
</dbReference>
<dbReference type="GO" id="GO:0005829">
    <property type="term" value="C:cytosol"/>
    <property type="evidence" value="ECO:0007669"/>
    <property type="project" value="TreeGrafter"/>
</dbReference>
<dbReference type="PANTHER" id="PTHR22648:SF0">
    <property type="entry name" value="TRANSCRIPTION TERMINATION_ANTITERMINATION PROTEIN NUSA"/>
    <property type="match status" value="1"/>
</dbReference>
<dbReference type="AlphaFoldDB" id="A0A6J6EMP3"/>
<dbReference type="GO" id="GO:0003700">
    <property type="term" value="F:DNA-binding transcription factor activity"/>
    <property type="evidence" value="ECO:0007669"/>
    <property type="project" value="InterPro"/>
</dbReference>
<dbReference type="InterPro" id="IPR012340">
    <property type="entry name" value="NA-bd_OB-fold"/>
</dbReference>
<dbReference type="CDD" id="cd04455">
    <property type="entry name" value="S1_NusA"/>
    <property type="match status" value="1"/>
</dbReference>
<name>A0A6J6EMP3_9ZZZZ</name>
<dbReference type="InterPro" id="IPR036555">
    <property type="entry name" value="NusA_N_sf"/>
</dbReference>
<keyword evidence="4" id="KW-0694">RNA-binding</keyword>
<proteinExistence type="inferred from homology"/>
<dbReference type="PANTHER" id="PTHR22648">
    <property type="entry name" value="TRANSCRIPTION TERMINATION FACTOR NUSA"/>
    <property type="match status" value="1"/>
</dbReference>
<feature type="domain" description="S1 motif" evidence="7">
    <location>
        <begin position="112"/>
        <end position="178"/>
    </location>
</feature>
<dbReference type="GO" id="GO:0003723">
    <property type="term" value="F:RNA binding"/>
    <property type="evidence" value="ECO:0007669"/>
    <property type="project" value="UniProtKB-KW"/>
</dbReference>
<dbReference type="InterPro" id="IPR010213">
    <property type="entry name" value="TF_NusA"/>
</dbReference>
<dbReference type="InterPro" id="IPR009019">
    <property type="entry name" value="KH_sf_prok-type"/>
</dbReference>
<keyword evidence="6" id="KW-0804">Transcription</keyword>
<gene>
    <name evidence="8" type="ORF">UFOPK1740_00673</name>
</gene>
<accession>A0A6J6EMP3</accession>
<evidence type="ECO:0000256" key="3">
    <source>
        <dbReference type="ARBA" id="ARBA00022814"/>
    </source>
</evidence>
<dbReference type="SMART" id="SM00316">
    <property type="entry name" value="S1"/>
    <property type="match status" value="1"/>
</dbReference>
<dbReference type="HAMAP" id="MF_00945_B">
    <property type="entry name" value="NusA_B"/>
    <property type="match status" value="1"/>
</dbReference>
<dbReference type="Pfam" id="PF26594">
    <property type="entry name" value="KH_NusA_2nd"/>
    <property type="match status" value="1"/>
</dbReference>
<evidence type="ECO:0000256" key="1">
    <source>
        <dbReference type="ARBA" id="ARBA00022472"/>
    </source>
</evidence>
<protein>
    <submittedName>
        <fullName evidence="8">Unannotated protein</fullName>
    </submittedName>
</protein>
<dbReference type="InterPro" id="IPR003029">
    <property type="entry name" value="S1_domain"/>
</dbReference>
<dbReference type="InterPro" id="IPR030842">
    <property type="entry name" value="TF_NusA_bacterial"/>
</dbReference>
<evidence type="ECO:0000256" key="6">
    <source>
        <dbReference type="ARBA" id="ARBA00023163"/>
    </source>
</evidence>
<dbReference type="PROSITE" id="PS50126">
    <property type="entry name" value="S1"/>
    <property type="match status" value="1"/>
</dbReference>
<dbReference type="SUPFAM" id="SSF50249">
    <property type="entry name" value="Nucleic acid-binding proteins"/>
    <property type="match status" value="1"/>
</dbReference>
<dbReference type="GO" id="GO:0031564">
    <property type="term" value="P:transcription antitermination"/>
    <property type="evidence" value="ECO:0007669"/>
    <property type="project" value="UniProtKB-KW"/>
</dbReference>
<dbReference type="SUPFAM" id="SSF54814">
    <property type="entry name" value="Prokaryotic type KH domain (KH-domain type II)"/>
    <property type="match status" value="2"/>
</dbReference>
<dbReference type="FunFam" id="3.30.300.20:FF:000005">
    <property type="entry name" value="Transcription termination/antitermination protein NusA"/>
    <property type="match status" value="1"/>
</dbReference>
<organism evidence="8">
    <name type="scientific">freshwater metagenome</name>
    <dbReference type="NCBI Taxonomy" id="449393"/>
    <lineage>
        <taxon>unclassified sequences</taxon>
        <taxon>metagenomes</taxon>
        <taxon>ecological metagenomes</taxon>
    </lineage>
</organism>
<dbReference type="EMBL" id="CAEZTU010000023">
    <property type="protein sequence ID" value="CAB4577672.1"/>
    <property type="molecule type" value="Genomic_DNA"/>
</dbReference>
<dbReference type="PROSITE" id="PS50084">
    <property type="entry name" value="KH_TYPE_1"/>
    <property type="match status" value="1"/>
</dbReference>
<keyword evidence="2" id="KW-0963">Cytoplasm</keyword>
<sequence>MDIDIKALKQLVKEREMQWERVVVAIEEALLAAYKKNPGSSPNAQVKMDRTSGHIEVKVTELDAEGKVVREFDDTPADFARVAAATAKQVLFLKMRDVKDDQVFKDFLKRENTIISGVIQQGKEPSLIDVKIADGVEGFIPVQEQVPGEVYEHGSRIKCFIVSVRKGQKGPQITLSRTHPGLVKGLFELEAPEVLQGVVEIVAVARESGHRTKIAVLTHDPQISPKGTCIGPMGQRVRNVMSELGGEKIDIVDFSLDPAVFIANALSPAKVSSVTVVDQDLRSAQVIVPDFQLSLAIGREGQNARLAARLTGWKIDIRSDSKPNVENIID</sequence>
<dbReference type="Pfam" id="PF08529">
    <property type="entry name" value="NusA_N"/>
    <property type="match status" value="1"/>
</dbReference>
<dbReference type="InterPro" id="IPR025249">
    <property type="entry name" value="TF_NusA_KH_1st"/>
</dbReference>
<dbReference type="FunFam" id="3.30.300.20:FF:000002">
    <property type="entry name" value="Transcription termination/antitermination protein NusA"/>
    <property type="match status" value="1"/>
</dbReference>
<dbReference type="Gene3D" id="3.30.300.20">
    <property type="match status" value="2"/>
</dbReference>
<dbReference type="CDD" id="cd22529">
    <property type="entry name" value="KH-II_NusA_rpt2"/>
    <property type="match status" value="1"/>
</dbReference>
<dbReference type="InterPro" id="IPR015946">
    <property type="entry name" value="KH_dom-like_a/b"/>
</dbReference>
<dbReference type="Pfam" id="PF13184">
    <property type="entry name" value="KH_NusA_1st"/>
    <property type="match status" value="1"/>
</dbReference>
<evidence type="ECO:0000313" key="8">
    <source>
        <dbReference type="EMBL" id="CAB4577672.1"/>
    </source>
</evidence>
<evidence type="ECO:0000256" key="5">
    <source>
        <dbReference type="ARBA" id="ARBA00023015"/>
    </source>
</evidence>